<reference evidence="3 4" key="1">
    <citation type="submission" date="2018-12" db="EMBL/GenBank/DDBJ databases">
        <authorList>
            <person name="Criscuolo A."/>
        </authorList>
    </citation>
    <scope>NUCLEOTIDE SEQUENCE [LARGE SCALE GENOMIC DNA]</scope>
    <source>
        <strain evidence="3">ACIP1116241</strain>
    </source>
</reference>
<dbReference type="InterPro" id="IPR001279">
    <property type="entry name" value="Metallo-B-lactamas"/>
</dbReference>
<dbReference type="Gene3D" id="3.60.15.10">
    <property type="entry name" value="Ribonuclease Z/Hydroxyacylglutathione hydrolase-like"/>
    <property type="match status" value="1"/>
</dbReference>
<evidence type="ECO:0000256" key="1">
    <source>
        <dbReference type="SAM" id="SignalP"/>
    </source>
</evidence>
<sequence length="262" mass="28004">MILSRRASLMLGLATVSTAVSATVMPRIALAQTAVPTSFSYPVEGGQVVFHPVDHASMVIETPGGVIYVDPVGGAEPYRGLPQPSLILITHEHGDHFDLPTLQGLPAVAIIANPAVHAMLPAQMQSRATAMANGDAAQAIGLTIEAVPAYNTTPDRQQYHPQGRDNGYVLTIGGKRFYIAGDTEDTPEMRALEEIEVAFLPMNLPYTMTVQQAAEAVADFRPVTVFPYHHRGSDVREFARLVEASGAGSLVVIANWYSGGQD</sequence>
<dbReference type="PANTHER" id="PTHR43546:SF3">
    <property type="entry name" value="UPF0173 METAL-DEPENDENT HYDROLASE MJ1163"/>
    <property type="match status" value="1"/>
</dbReference>
<name>A0A3S5D3U3_9RHOB</name>
<evidence type="ECO:0000313" key="3">
    <source>
        <dbReference type="EMBL" id="VDS07399.1"/>
    </source>
</evidence>
<dbReference type="Proteomes" id="UP000270743">
    <property type="component" value="Unassembled WGS sequence"/>
</dbReference>
<gene>
    <name evidence="3" type="ORF">PARHAE_00575</name>
</gene>
<dbReference type="InterPro" id="IPR036866">
    <property type="entry name" value="RibonucZ/Hydroxyglut_hydro"/>
</dbReference>
<protein>
    <submittedName>
        <fullName evidence="3">Metal-dependent hydrolase</fullName>
    </submittedName>
</protein>
<dbReference type="GO" id="GO:0016787">
    <property type="term" value="F:hydrolase activity"/>
    <property type="evidence" value="ECO:0007669"/>
    <property type="project" value="UniProtKB-KW"/>
</dbReference>
<dbReference type="SUPFAM" id="SSF56281">
    <property type="entry name" value="Metallo-hydrolase/oxidoreductase"/>
    <property type="match status" value="1"/>
</dbReference>
<dbReference type="SMART" id="SM00849">
    <property type="entry name" value="Lactamase_B"/>
    <property type="match status" value="1"/>
</dbReference>
<dbReference type="PANTHER" id="PTHR43546">
    <property type="entry name" value="UPF0173 METAL-DEPENDENT HYDROLASE MJ1163-RELATED"/>
    <property type="match status" value="1"/>
</dbReference>
<accession>A0A3S5D3U3</accession>
<evidence type="ECO:0000313" key="4">
    <source>
        <dbReference type="Proteomes" id="UP000270743"/>
    </source>
</evidence>
<dbReference type="InterPro" id="IPR050114">
    <property type="entry name" value="UPF0173_UPF0282_UlaG_hydrolase"/>
</dbReference>
<organism evidence="3 4">
    <name type="scientific">Paracoccus haematequi</name>
    <dbReference type="NCBI Taxonomy" id="2491866"/>
    <lineage>
        <taxon>Bacteria</taxon>
        <taxon>Pseudomonadati</taxon>
        <taxon>Pseudomonadota</taxon>
        <taxon>Alphaproteobacteria</taxon>
        <taxon>Rhodobacterales</taxon>
        <taxon>Paracoccaceae</taxon>
        <taxon>Paracoccus</taxon>
    </lineage>
</organism>
<feature type="chain" id="PRO_5018787155" evidence="1">
    <location>
        <begin position="23"/>
        <end position="262"/>
    </location>
</feature>
<keyword evidence="3" id="KW-0378">Hydrolase</keyword>
<keyword evidence="4" id="KW-1185">Reference proteome</keyword>
<dbReference type="RefSeq" id="WP_126153099.1">
    <property type="nucleotide sequence ID" value="NZ_UZWE01000019.1"/>
</dbReference>
<keyword evidence="1" id="KW-0732">Signal</keyword>
<dbReference type="OrthoDB" id="9805728at2"/>
<feature type="signal peptide" evidence="1">
    <location>
        <begin position="1"/>
        <end position="22"/>
    </location>
</feature>
<proteinExistence type="predicted"/>
<dbReference type="EMBL" id="UZWE01000019">
    <property type="protein sequence ID" value="VDS07399.1"/>
    <property type="molecule type" value="Genomic_DNA"/>
</dbReference>
<feature type="domain" description="Metallo-beta-lactamase" evidence="2">
    <location>
        <begin position="54"/>
        <end position="229"/>
    </location>
</feature>
<evidence type="ECO:0000259" key="2">
    <source>
        <dbReference type="SMART" id="SM00849"/>
    </source>
</evidence>
<dbReference type="AlphaFoldDB" id="A0A3S5D3U3"/>
<dbReference type="Pfam" id="PF12706">
    <property type="entry name" value="Lactamase_B_2"/>
    <property type="match status" value="1"/>
</dbReference>